<dbReference type="Proteomes" id="UP000290849">
    <property type="component" value="Unassembled WGS sequence"/>
</dbReference>
<dbReference type="PANTHER" id="PTHR30483">
    <property type="entry name" value="LEUCINE-SPECIFIC-BINDING PROTEIN"/>
    <property type="match status" value="1"/>
</dbReference>
<protein>
    <submittedName>
        <fullName evidence="7">Amino acid ABC transporter substrate-binding protein</fullName>
    </submittedName>
</protein>
<evidence type="ECO:0000256" key="5">
    <source>
        <dbReference type="SAM" id="SignalP"/>
    </source>
</evidence>
<dbReference type="Gene3D" id="3.40.50.2300">
    <property type="match status" value="2"/>
</dbReference>
<feature type="domain" description="Leucine-binding protein" evidence="6">
    <location>
        <begin position="24"/>
        <end position="373"/>
    </location>
</feature>
<proteinExistence type="inferred from homology"/>
<dbReference type="CDD" id="cd06336">
    <property type="entry name" value="PBP1_ABC_ligand_binding-like"/>
    <property type="match status" value="1"/>
</dbReference>
<feature type="signal peptide" evidence="5">
    <location>
        <begin position="1"/>
        <end position="21"/>
    </location>
</feature>
<gene>
    <name evidence="7" type="ORF">C7R54_24240</name>
</gene>
<sequence length="390" mass="41829">MKSICTALIPAVLLLAAPAHAQDTLKIGAVVTLSGAGAAWGQALLYGAELAADDVNAKGGLEVAGKRYKVQLVPYDDKYQSGDAVTATNRLLSDDGVKYIIGPMGSAPALAVQPVTEPGKVIIMTLGFTAKALSPEKPYSFRPNLTTEETSYPSIVWLVNHFKLKKVAALFPNDESGQQIARDLEQAYAKAGSSMSSKEFFERQRVDMVPLLTRMMAAGIDAIELDGNSPATAGMIVKQARELGFKGPIVRNGGPATPEIVAVAGKAATEGMMVSSLTDPDNKAVAEYAQRYQKKYNKKMNGFSPAFYDGTHMLFKAMQDAGTVTDSEKVRNALEAIKNYPGIQGTLNWGGKAKYGINHQIESPFFISEVKDGVEVVRARCNVEQCVDVK</sequence>
<dbReference type="InterPro" id="IPR000709">
    <property type="entry name" value="Leu_Ile_Val-bd"/>
</dbReference>
<dbReference type="PANTHER" id="PTHR30483:SF6">
    <property type="entry name" value="PERIPLASMIC BINDING PROTEIN OF ABC TRANSPORTER FOR NATURAL AMINO ACIDS"/>
    <property type="match status" value="1"/>
</dbReference>
<comment type="similarity">
    <text evidence="1">Belongs to the leucine-binding protein family.</text>
</comment>
<dbReference type="InterPro" id="IPR028081">
    <property type="entry name" value="Leu-bd"/>
</dbReference>
<dbReference type="InterPro" id="IPR028082">
    <property type="entry name" value="Peripla_BP_I"/>
</dbReference>
<dbReference type="OrthoDB" id="5289062at2"/>
<dbReference type="RefSeq" id="WP_129153304.1">
    <property type="nucleotide sequence ID" value="NZ_JBHSDO010000018.1"/>
</dbReference>
<dbReference type="GO" id="GO:0006865">
    <property type="term" value="P:amino acid transport"/>
    <property type="evidence" value="ECO:0007669"/>
    <property type="project" value="UniProtKB-KW"/>
</dbReference>
<evidence type="ECO:0000256" key="2">
    <source>
        <dbReference type="ARBA" id="ARBA00022448"/>
    </source>
</evidence>
<evidence type="ECO:0000259" key="6">
    <source>
        <dbReference type="Pfam" id="PF13458"/>
    </source>
</evidence>
<evidence type="ECO:0000256" key="1">
    <source>
        <dbReference type="ARBA" id="ARBA00010062"/>
    </source>
</evidence>
<organism evidence="7 8">
    <name type="scientific">Achromobacter aloeverae</name>
    <dbReference type="NCBI Taxonomy" id="1750518"/>
    <lineage>
        <taxon>Bacteria</taxon>
        <taxon>Pseudomonadati</taxon>
        <taxon>Pseudomonadota</taxon>
        <taxon>Betaproteobacteria</taxon>
        <taxon>Burkholderiales</taxon>
        <taxon>Alcaligenaceae</taxon>
        <taxon>Achromobacter</taxon>
    </lineage>
</organism>
<keyword evidence="2" id="KW-0813">Transport</keyword>
<keyword evidence="3 5" id="KW-0732">Signal</keyword>
<dbReference type="PRINTS" id="PR00337">
    <property type="entry name" value="LEUILEVALBP"/>
</dbReference>
<dbReference type="EMBL" id="PYAL01000008">
    <property type="protein sequence ID" value="RXN84493.1"/>
    <property type="molecule type" value="Genomic_DNA"/>
</dbReference>
<evidence type="ECO:0000256" key="4">
    <source>
        <dbReference type="ARBA" id="ARBA00022970"/>
    </source>
</evidence>
<evidence type="ECO:0000313" key="7">
    <source>
        <dbReference type="EMBL" id="RXN84493.1"/>
    </source>
</evidence>
<evidence type="ECO:0000256" key="3">
    <source>
        <dbReference type="ARBA" id="ARBA00022729"/>
    </source>
</evidence>
<accession>A0A4Q1HDZ6</accession>
<comment type="caution">
    <text evidence="7">The sequence shown here is derived from an EMBL/GenBank/DDBJ whole genome shotgun (WGS) entry which is preliminary data.</text>
</comment>
<name>A0A4Q1HDZ6_9BURK</name>
<keyword evidence="8" id="KW-1185">Reference proteome</keyword>
<dbReference type="Pfam" id="PF13458">
    <property type="entry name" value="Peripla_BP_6"/>
    <property type="match status" value="1"/>
</dbReference>
<reference evidence="7 8" key="1">
    <citation type="journal article" date="2017" name="Int. J. Syst. Evol. Microbiol.">
        <title>Achromobacter aloeverae sp. nov., isolated from the root of Aloe vera (L.) Burm.f.</title>
        <authorList>
            <person name="Kuncharoen N."/>
            <person name="Muramatsu Y."/>
            <person name="Shibata C."/>
            <person name="Kamakura Y."/>
            <person name="Nakagawa Y."/>
            <person name="Tanasupawat S."/>
        </authorList>
    </citation>
    <scope>NUCLEOTIDE SEQUENCE [LARGE SCALE GENOMIC DNA]</scope>
    <source>
        <strain evidence="7 8">AVA-1</strain>
    </source>
</reference>
<dbReference type="AlphaFoldDB" id="A0A4Q1HDZ6"/>
<keyword evidence="4" id="KW-0029">Amino-acid transport</keyword>
<dbReference type="InterPro" id="IPR051010">
    <property type="entry name" value="BCAA_transport"/>
</dbReference>
<feature type="chain" id="PRO_5020603719" evidence="5">
    <location>
        <begin position="22"/>
        <end position="390"/>
    </location>
</feature>
<evidence type="ECO:0000313" key="8">
    <source>
        <dbReference type="Proteomes" id="UP000290849"/>
    </source>
</evidence>
<dbReference type="SUPFAM" id="SSF53822">
    <property type="entry name" value="Periplasmic binding protein-like I"/>
    <property type="match status" value="1"/>
</dbReference>